<proteinExistence type="predicted"/>
<accession>A0ABY9MAF3</accession>
<evidence type="ECO:0000313" key="1">
    <source>
        <dbReference type="EMBL" id="WMD24001.1"/>
    </source>
</evidence>
<keyword evidence="1" id="KW-0614">Plasmid</keyword>
<keyword evidence="2" id="KW-1185">Reference proteome</keyword>
<protein>
    <recommendedName>
        <fullName evidence="3">UmuC domain-containing protein</fullName>
    </recommendedName>
</protein>
<sequence length="426" mass="46907">MTLIADIHRVLVDHCTLVEDEKQSRALRQRYISHVQSVLADSQLGRRTPAEVWALGWDKPFFSNVRAAVAEPAVILARQSGLFDNARAIASPEFLEDGELGSLALDGIKRGQLIGVCKAAPRLRRVQSYARAVPQITEAVNLFYEVWGSGSHGAEELQALAVSVAEDISAGGGAIGKVEGFGFTTACHLLADLGLPVFKPDIWVCRVVSALPRVRAEIQRAWKLGTRPVPFDFLEKKMVGPRAPAAYRRIVQPVLNALVSDVQHLEIDGLHLAPAFLRARFVDWTLVHFAISANAEISGLVRRPVDLLCGAGEAAARPHLHALARWLRDGQAAHEAGKKLISAKKRRRDAQEFPVAYSAPADHVLIERRAQEAWAAWDEASISSAWEFNVRFPDDFVRNDDATKWRYIHAARSARNATSQSKEPAA</sequence>
<evidence type="ECO:0008006" key="3">
    <source>
        <dbReference type="Google" id="ProtNLM"/>
    </source>
</evidence>
<organism evidence="1 2">
    <name type="scientific">Achromobacter seleniivolatilans</name>
    <dbReference type="NCBI Taxonomy" id="3047478"/>
    <lineage>
        <taxon>Bacteria</taxon>
        <taxon>Pseudomonadati</taxon>
        <taxon>Pseudomonadota</taxon>
        <taxon>Betaproteobacteria</taxon>
        <taxon>Burkholderiales</taxon>
        <taxon>Alcaligenaceae</taxon>
        <taxon>Achromobacter</taxon>
    </lineage>
</organism>
<gene>
    <name evidence="1" type="ORF">RAS12_30680</name>
</gene>
<reference evidence="1 2" key="1">
    <citation type="submission" date="2023-08" db="EMBL/GenBank/DDBJ databases">
        <title>Achromobacter seleniivolatilans sp. nov., isolated from seleniferous soil.</title>
        <authorList>
            <person name="Zhang S."/>
            <person name="Li K."/>
            <person name="Peng J."/>
            <person name="Zhao Q."/>
            <person name="Wang H."/>
            <person name="Guo Y."/>
        </authorList>
    </citation>
    <scope>NUCLEOTIDE SEQUENCE [LARGE SCALE GENOMIC DNA]</scope>
    <source>
        <strain evidence="1 2">R39</strain>
        <plasmid evidence="1 2">unnamed</plasmid>
    </source>
</reference>
<dbReference type="Proteomes" id="UP001234798">
    <property type="component" value="Plasmid unnamed"/>
</dbReference>
<geneLocation type="plasmid" evidence="1 2">
    <name>unnamed</name>
</geneLocation>
<dbReference type="EMBL" id="CP132977">
    <property type="protein sequence ID" value="WMD24001.1"/>
    <property type="molecule type" value="Genomic_DNA"/>
</dbReference>
<name>A0ABY9MAF3_9BURK</name>
<evidence type="ECO:0000313" key="2">
    <source>
        <dbReference type="Proteomes" id="UP001234798"/>
    </source>
</evidence>
<dbReference type="RefSeq" id="WP_306951979.1">
    <property type="nucleotide sequence ID" value="NZ_CP132977.1"/>
</dbReference>